<evidence type="ECO:0000256" key="1">
    <source>
        <dbReference type="ARBA" id="ARBA00004370"/>
    </source>
</evidence>
<dbReference type="EMBL" id="SGUG01000016">
    <property type="protein sequence ID" value="MDG0863269.1"/>
    <property type="molecule type" value="Genomic_DNA"/>
</dbReference>
<dbReference type="PROSITE" id="PS50111">
    <property type="entry name" value="CHEMOTAXIS_TRANSDUC_2"/>
    <property type="match status" value="1"/>
</dbReference>
<keyword evidence="10" id="KW-1185">Reference proteome</keyword>
<dbReference type="InterPro" id="IPR047347">
    <property type="entry name" value="YvaQ-like_sensor"/>
</dbReference>
<keyword evidence="4" id="KW-0807">Transducer</keyword>
<dbReference type="InterPro" id="IPR004090">
    <property type="entry name" value="Chemotax_Me-accpt_rcpt"/>
</dbReference>
<accession>A0A9X4LHS5</accession>
<dbReference type="SMART" id="SM00304">
    <property type="entry name" value="HAMP"/>
    <property type="match status" value="1"/>
</dbReference>
<keyword evidence="6" id="KW-0812">Transmembrane</keyword>
<evidence type="ECO:0000256" key="3">
    <source>
        <dbReference type="ARBA" id="ARBA00029447"/>
    </source>
</evidence>
<dbReference type="FunFam" id="1.10.287.950:FF:000001">
    <property type="entry name" value="Methyl-accepting chemotaxis sensory transducer"/>
    <property type="match status" value="1"/>
</dbReference>
<dbReference type="Proteomes" id="UP001152766">
    <property type="component" value="Unassembled WGS sequence"/>
</dbReference>
<dbReference type="InterPro" id="IPR024478">
    <property type="entry name" value="HlyB_4HB_MCP"/>
</dbReference>
<dbReference type="InterPro" id="IPR003660">
    <property type="entry name" value="HAMP_dom"/>
</dbReference>
<proteinExistence type="inferred from homology"/>
<dbReference type="PANTHER" id="PTHR43531:SF14">
    <property type="entry name" value="METHYL-ACCEPTING CHEMOTAXIS PROTEIN I-RELATED"/>
    <property type="match status" value="1"/>
</dbReference>
<dbReference type="GO" id="GO:0006935">
    <property type="term" value="P:chemotaxis"/>
    <property type="evidence" value="ECO:0007669"/>
    <property type="project" value="InterPro"/>
</dbReference>
<comment type="similarity">
    <text evidence="3">Belongs to the methyl-accepting chemotaxis (MCP) protein family.</text>
</comment>
<feature type="compositionally biased region" description="Low complexity" evidence="5">
    <location>
        <begin position="530"/>
        <end position="570"/>
    </location>
</feature>
<dbReference type="InterPro" id="IPR004089">
    <property type="entry name" value="MCPsignal_dom"/>
</dbReference>
<dbReference type="GO" id="GO:0004888">
    <property type="term" value="F:transmembrane signaling receptor activity"/>
    <property type="evidence" value="ECO:0007669"/>
    <property type="project" value="InterPro"/>
</dbReference>
<organism evidence="9 10">
    <name type="scientific">Pelomonas aquatica</name>
    <dbReference type="NCBI Taxonomy" id="431058"/>
    <lineage>
        <taxon>Bacteria</taxon>
        <taxon>Pseudomonadati</taxon>
        <taxon>Pseudomonadota</taxon>
        <taxon>Betaproteobacteria</taxon>
        <taxon>Burkholderiales</taxon>
        <taxon>Sphaerotilaceae</taxon>
        <taxon>Roseateles</taxon>
    </lineage>
</organism>
<comment type="subcellular location">
    <subcellularLocation>
        <location evidence="1">Membrane</location>
    </subcellularLocation>
</comment>
<evidence type="ECO:0000259" key="7">
    <source>
        <dbReference type="PROSITE" id="PS50111"/>
    </source>
</evidence>
<dbReference type="PROSITE" id="PS50885">
    <property type="entry name" value="HAMP"/>
    <property type="match status" value="1"/>
</dbReference>
<keyword evidence="6" id="KW-1133">Transmembrane helix</keyword>
<feature type="domain" description="Methyl-accepting transducer" evidence="7">
    <location>
        <begin position="275"/>
        <end position="504"/>
    </location>
</feature>
<feature type="transmembrane region" description="Helical" evidence="6">
    <location>
        <begin position="194"/>
        <end position="216"/>
    </location>
</feature>
<dbReference type="Pfam" id="PF00672">
    <property type="entry name" value="HAMP"/>
    <property type="match status" value="1"/>
</dbReference>
<keyword evidence="6" id="KW-0472">Membrane</keyword>
<dbReference type="CDD" id="cd19411">
    <property type="entry name" value="MCP2201-like_sensor"/>
    <property type="match status" value="1"/>
</dbReference>
<dbReference type="SUPFAM" id="SSF58104">
    <property type="entry name" value="Methyl-accepting chemotaxis protein (MCP) signaling domain"/>
    <property type="match status" value="1"/>
</dbReference>
<dbReference type="Pfam" id="PF00015">
    <property type="entry name" value="MCPsignal"/>
    <property type="match status" value="1"/>
</dbReference>
<dbReference type="SMART" id="SM00283">
    <property type="entry name" value="MA"/>
    <property type="match status" value="1"/>
</dbReference>
<protein>
    <submittedName>
        <fullName evidence="9">HAMP domain-containing protein</fullName>
    </submittedName>
</protein>
<dbReference type="CDD" id="cd06225">
    <property type="entry name" value="HAMP"/>
    <property type="match status" value="1"/>
</dbReference>
<evidence type="ECO:0000256" key="2">
    <source>
        <dbReference type="ARBA" id="ARBA00022481"/>
    </source>
</evidence>
<feature type="compositionally biased region" description="Low complexity" evidence="5">
    <location>
        <begin position="578"/>
        <end position="590"/>
    </location>
</feature>
<dbReference type="AlphaFoldDB" id="A0A9X4LHS5"/>
<reference evidence="9" key="1">
    <citation type="submission" date="2019-02" db="EMBL/GenBank/DDBJ databases">
        <title>Draft genome of the type strain Pelomonas aquatica CCUG 52575T.</title>
        <authorList>
            <person name="Gomila M."/>
            <person name="Lalucat J."/>
        </authorList>
    </citation>
    <scope>NUCLEOTIDE SEQUENCE</scope>
    <source>
        <strain evidence="9">CCUG 52575</strain>
    </source>
</reference>
<feature type="domain" description="HAMP" evidence="8">
    <location>
        <begin position="218"/>
        <end position="270"/>
    </location>
</feature>
<evidence type="ECO:0000256" key="6">
    <source>
        <dbReference type="SAM" id="Phobius"/>
    </source>
</evidence>
<dbReference type="PRINTS" id="PR00260">
    <property type="entry name" value="CHEMTRNSDUCR"/>
</dbReference>
<dbReference type="GO" id="GO:0007165">
    <property type="term" value="P:signal transduction"/>
    <property type="evidence" value="ECO:0007669"/>
    <property type="project" value="UniProtKB-KW"/>
</dbReference>
<sequence>MDTLKNLRVGTRLGLAFVLLLALLLAMAGIGAMLAKSINSYAEFYPANILPSLKVIHELDGALSDARRLEQQHILTDDDKEKKSLTERIDKARASILQRLKDYEPLVADAQDGALLKQVSEGAAAYMAVQEKVIKASNGGVADPTQSTAARELTFGPAQAAFRPVRDDVGKWWAYNEKLALAATEAAAAAYTRVLWTFTIASVVGLVIGAGAALIITRSITRPVLKASEAVRAVASGDLTQRLHADSRDELGQLLGSLDEMTQNLARMVSGVRQGCEQINVAAAEIAQGNADLSARTESQASSLQQTAASVEQMASQIKANADNARQADQLANRASEVAGAGGAAVGEVVTTMDAISASSRKISDIIGTIDGIAFQTNILALNAAVEAARAGEQGRGFAVVAGEVRLLAQRSAEAAKEIKSLIGDSVGKVESGSTQVLTARETIGQMVNEVRKVTDLVGEITVSSREQSEGVAQINVVVSQLDQATQQNAALVEQTAAAAESMRAQTTRLTEAVAVFRVDAGGMAAAVRTAAPRPAAPRPAAAAPEPAASKPAAPRPVAAKLAPRPVAKASPPPVQVPAPKGAAAAPSAVEGDWETF</sequence>
<comment type="caution">
    <text evidence="9">The sequence shown here is derived from an EMBL/GenBank/DDBJ whole genome shotgun (WGS) entry which is preliminary data.</text>
</comment>
<dbReference type="PANTHER" id="PTHR43531">
    <property type="entry name" value="PROTEIN ICFG"/>
    <property type="match status" value="1"/>
</dbReference>
<feature type="region of interest" description="Disordered" evidence="5">
    <location>
        <begin position="530"/>
        <end position="597"/>
    </location>
</feature>
<dbReference type="RefSeq" id="WP_268147794.1">
    <property type="nucleotide sequence ID" value="NZ_JAPPUW010000003.1"/>
</dbReference>
<dbReference type="GO" id="GO:0005886">
    <property type="term" value="C:plasma membrane"/>
    <property type="evidence" value="ECO:0007669"/>
    <property type="project" value="TreeGrafter"/>
</dbReference>
<gene>
    <name evidence="9" type="ORF">EXJ73_12410</name>
</gene>
<dbReference type="InterPro" id="IPR051310">
    <property type="entry name" value="MCP_chemotaxis"/>
</dbReference>
<name>A0A9X4LHS5_9BURK</name>
<dbReference type="Pfam" id="PF12729">
    <property type="entry name" value="4HB_MCP_1"/>
    <property type="match status" value="1"/>
</dbReference>
<dbReference type="Gene3D" id="1.10.287.950">
    <property type="entry name" value="Methyl-accepting chemotaxis protein"/>
    <property type="match status" value="1"/>
</dbReference>
<evidence type="ECO:0000259" key="8">
    <source>
        <dbReference type="PROSITE" id="PS50885"/>
    </source>
</evidence>
<evidence type="ECO:0000256" key="4">
    <source>
        <dbReference type="PROSITE-ProRule" id="PRU00284"/>
    </source>
</evidence>
<evidence type="ECO:0000256" key="5">
    <source>
        <dbReference type="SAM" id="MobiDB-lite"/>
    </source>
</evidence>
<evidence type="ECO:0000313" key="9">
    <source>
        <dbReference type="EMBL" id="MDG0863269.1"/>
    </source>
</evidence>
<keyword evidence="2" id="KW-0488">Methylation</keyword>
<evidence type="ECO:0000313" key="10">
    <source>
        <dbReference type="Proteomes" id="UP001152766"/>
    </source>
</evidence>
<dbReference type="CDD" id="cd11386">
    <property type="entry name" value="MCP_signal"/>
    <property type="match status" value="1"/>
</dbReference>